<comment type="similarity">
    <text evidence="1">Belongs to the oxygen-dependent FAD-linked oxidoreductase family.</text>
</comment>
<dbReference type="InterPro" id="IPR016035">
    <property type="entry name" value="Acyl_Trfase/lysoPLipase"/>
</dbReference>
<dbReference type="InterPro" id="IPR001227">
    <property type="entry name" value="Ac_transferase_dom_sf"/>
</dbReference>
<evidence type="ECO:0000256" key="8">
    <source>
        <dbReference type="PROSITE-ProRule" id="PRU01363"/>
    </source>
</evidence>
<dbReference type="InterPro" id="IPR049900">
    <property type="entry name" value="PKS_mFAS_DH"/>
</dbReference>
<dbReference type="InterPro" id="IPR020807">
    <property type="entry name" value="PKS_DH"/>
</dbReference>
<dbReference type="InterPro" id="IPR006094">
    <property type="entry name" value="Oxid_FAD_bind_N"/>
</dbReference>
<dbReference type="Pfam" id="PF00698">
    <property type="entry name" value="Acyl_transf_1"/>
    <property type="match status" value="1"/>
</dbReference>
<feature type="domain" description="Carrier" evidence="11">
    <location>
        <begin position="3057"/>
        <end position="3137"/>
    </location>
</feature>
<dbReference type="Pfam" id="PF14765">
    <property type="entry name" value="PS-DH"/>
    <property type="match status" value="1"/>
</dbReference>
<feature type="compositionally biased region" description="Low complexity" evidence="9">
    <location>
        <begin position="3180"/>
        <end position="3191"/>
    </location>
</feature>
<dbReference type="Pfam" id="PF08659">
    <property type="entry name" value="KR"/>
    <property type="match status" value="1"/>
</dbReference>
<dbReference type="InterPro" id="IPR020841">
    <property type="entry name" value="PKS_Beta-ketoAc_synthase_dom"/>
</dbReference>
<keyword evidence="2" id="KW-0596">Phosphopantetheine</keyword>
<evidence type="ECO:0008006" key="17">
    <source>
        <dbReference type="Google" id="ProtNLM"/>
    </source>
</evidence>
<dbReference type="CDD" id="cd02440">
    <property type="entry name" value="AdoMet_MTases"/>
    <property type="match status" value="1"/>
</dbReference>
<evidence type="ECO:0000256" key="2">
    <source>
        <dbReference type="ARBA" id="ARBA00022450"/>
    </source>
</evidence>
<organism evidence="15 16">
    <name type="scientific">Colletotrichum asianum</name>
    <dbReference type="NCBI Taxonomy" id="702518"/>
    <lineage>
        <taxon>Eukaryota</taxon>
        <taxon>Fungi</taxon>
        <taxon>Dikarya</taxon>
        <taxon>Ascomycota</taxon>
        <taxon>Pezizomycotina</taxon>
        <taxon>Sordariomycetes</taxon>
        <taxon>Hypocreomycetidae</taxon>
        <taxon>Glomerellales</taxon>
        <taxon>Glomerellaceae</taxon>
        <taxon>Colletotrichum</taxon>
        <taxon>Colletotrichum gloeosporioides species complex</taxon>
    </lineage>
</organism>
<dbReference type="InterPro" id="IPR050091">
    <property type="entry name" value="PKS_NRPS_Biosynth_Enz"/>
</dbReference>
<dbReference type="Pfam" id="PF02801">
    <property type="entry name" value="Ketoacyl-synt_C"/>
    <property type="match status" value="1"/>
</dbReference>
<dbReference type="InterPro" id="IPR042104">
    <property type="entry name" value="PKS_dehydratase_sf"/>
</dbReference>
<proteinExistence type="inferred from homology"/>
<dbReference type="Gene3D" id="3.40.50.150">
    <property type="entry name" value="Vaccinia Virus protein VP39"/>
    <property type="match status" value="1"/>
</dbReference>
<dbReference type="SUPFAM" id="SSF56176">
    <property type="entry name" value="FAD-binding/transporter-associated domain-like"/>
    <property type="match status" value="1"/>
</dbReference>
<accession>A0A8H3WNT0</accession>
<evidence type="ECO:0000256" key="9">
    <source>
        <dbReference type="SAM" id="MobiDB-lite"/>
    </source>
</evidence>
<dbReference type="InterPro" id="IPR036291">
    <property type="entry name" value="NAD(P)-bd_dom_sf"/>
</dbReference>
<dbReference type="SMART" id="SM00827">
    <property type="entry name" value="PKS_AT"/>
    <property type="match status" value="1"/>
</dbReference>
<evidence type="ECO:0000256" key="7">
    <source>
        <dbReference type="ARBA" id="ARBA00023268"/>
    </source>
</evidence>
<dbReference type="GO" id="GO:0008168">
    <property type="term" value="F:methyltransferase activity"/>
    <property type="evidence" value="ECO:0007669"/>
    <property type="project" value="UniProtKB-KW"/>
</dbReference>
<evidence type="ECO:0000259" key="14">
    <source>
        <dbReference type="PROSITE" id="PS52019"/>
    </source>
</evidence>
<dbReference type="InterPro" id="IPR009081">
    <property type="entry name" value="PP-bd_ACP"/>
</dbReference>
<dbReference type="SMART" id="SM00825">
    <property type="entry name" value="PKS_KS"/>
    <property type="match status" value="1"/>
</dbReference>
<feature type="active site" description="Proton donor; for dehydratase activity" evidence="8">
    <location>
        <position position="1802"/>
    </location>
</feature>
<dbReference type="PROSITE" id="PS00012">
    <property type="entry name" value="PHOSPHOPANTETHEINE"/>
    <property type="match status" value="1"/>
</dbReference>
<evidence type="ECO:0000256" key="6">
    <source>
        <dbReference type="ARBA" id="ARBA00023002"/>
    </source>
</evidence>
<dbReference type="SUPFAM" id="SSF52151">
    <property type="entry name" value="FabD/lysophospholipase-like"/>
    <property type="match status" value="1"/>
</dbReference>
<keyword evidence="10" id="KW-0732">Signal</keyword>
<dbReference type="Pfam" id="PF07993">
    <property type="entry name" value="NAD_binding_4"/>
    <property type="match status" value="1"/>
</dbReference>
<dbReference type="SUPFAM" id="SSF53901">
    <property type="entry name" value="Thiolase-like"/>
    <property type="match status" value="1"/>
</dbReference>
<dbReference type="GO" id="GO:0071949">
    <property type="term" value="F:FAD binding"/>
    <property type="evidence" value="ECO:0007669"/>
    <property type="project" value="InterPro"/>
</dbReference>
<dbReference type="GO" id="GO:0044550">
    <property type="term" value="P:secondary metabolite biosynthetic process"/>
    <property type="evidence" value="ECO:0007669"/>
    <property type="project" value="UniProtKB-ARBA"/>
</dbReference>
<dbReference type="GO" id="GO:0006633">
    <property type="term" value="P:fatty acid biosynthetic process"/>
    <property type="evidence" value="ECO:0007669"/>
    <property type="project" value="TreeGrafter"/>
</dbReference>
<dbReference type="SMART" id="SM00822">
    <property type="entry name" value="PKS_KR"/>
    <property type="match status" value="1"/>
</dbReference>
<dbReference type="Pfam" id="PF16197">
    <property type="entry name" value="KAsynt_C_assoc"/>
    <property type="match status" value="1"/>
</dbReference>
<evidence type="ECO:0000259" key="13">
    <source>
        <dbReference type="PROSITE" id="PS52004"/>
    </source>
</evidence>
<dbReference type="GO" id="GO:0016491">
    <property type="term" value="F:oxidoreductase activity"/>
    <property type="evidence" value="ECO:0007669"/>
    <property type="project" value="UniProtKB-KW"/>
</dbReference>
<evidence type="ECO:0000256" key="3">
    <source>
        <dbReference type="ARBA" id="ARBA00022553"/>
    </source>
</evidence>
<dbReference type="InterPro" id="IPR012951">
    <property type="entry name" value="BBE"/>
</dbReference>
<dbReference type="InterPro" id="IPR016039">
    <property type="entry name" value="Thiolase-like"/>
</dbReference>
<dbReference type="InterPro" id="IPR006162">
    <property type="entry name" value="Ppantetheine_attach_site"/>
</dbReference>
<evidence type="ECO:0000259" key="11">
    <source>
        <dbReference type="PROSITE" id="PS50075"/>
    </source>
</evidence>
<dbReference type="Pfam" id="PF00109">
    <property type="entry name" value="ketoacyl-synt"/>
    <property type="match status" value="1"/>
</dbReference>
<dbReference type="Gene3D" id="3.30.465.10">
    <property type="match status" value="1"/>
</dbReference>
<feature type="active site" description="Proton acceptor; for dehydratase activity" evidence="8">
    <location>
        <position position="1614"/>
    </location>
</feature>
<dbReference type="Pfam" id="PF01565">
    <property type="entry name" value="FAD_binding_4"/>
    <property type="match status" value="1"/>
</dbReference>
<dbReference type="GO" id="GO:0004312">
    <property type="term" value="F:fatty acid synthase activity"/>
    <property type="evidence" value="ECO:0007669"/>
    <property type="project" value="TreeGrafter"/>
</dbReference>
<dbReference type="PROSITE" id="PS52019">
    <property type="entry name" value="PKS_MFAS_DH"/>
    <property type="match status" value="1"/>
</dbReference>
<dbReference type="InterPro" id="IPR014031">
    <property type="entry name" value="Ketoacyl_synth_C"/>
</dbReference>
<dbReference type="PROSITE" id="PS51387">
    <property type="entry name" value="FAD_PCMH"/>
    <property type="match status" value="1"/>
</dbReference>
<gene>
    <name evidence="15" type="ORF">GQ607_003565</name>
</gene>
<evidence type="ECO:0000256" key="4">
    <source>
        <dbReference type="ARBA" id="ARBA00022603"/>
    </source>
</evidence>
<dbReference type="SMART" id="SM00826">
    <property type="entry name" value="PKS_DH"/>
    <property type="match status" value="1"/>
</dbReference>
<name>A0A8H3WNT0_9PEZI</name>
<dbReference type="Gene3D" id="3.10.129.110">
    <property type="entry name" value="Polyketide synthase dehydratase"/>
    <property type="match status" value="1"/>
</dbReference>
<sequence>MSVMRSSTSVWAAAICYLLFPPAFQATFILAQEPKSRDSRCKVIPGDIGWPSTGAWNQLNQTVGGRLISTVPQAAVCYPKGFAGIQANQASCADLAKNWDFPQTFINDASAIANPWYQNTSCSPFSLTFEQCDLGNYVSYSIAVASPDDVVAGIRFSRENSLRLVIKNTGHDYLGKSTGKGGLALWMRNLQSMDIIDSYSSAEYTGPAIKIGAGVTGGEVLMRASQAGYRVVSGDCPTVGISGGFSTGGGHGLLNGAYGLGSDNVLEWEVITADGRHLTASPRENADLYWALTGGGGGTFAVVLSMTSRLHPESRIGAATLTFNTSSSPNNETYSSALVAWWRFLPTIVDTGACPAFNFVDGGFNVHNTTAVNKTADDMTELYKPYLKQLDELHVKYTFAAFTAPSYVDHYNYTNGPLPFGPYQSSELFNSRGIPRGLATDEAAARKLTSATQSLVGFDRAAGWQIGCMGLNVNATNVPRHADNAVAPFWRDAMAVCLEFSFYDWKVPESTMLKRRQDLARHIHPEIEAATPGSGAYLNEGDPLVYPPSDAQKWQKEFYGGNYARLTEVKNKWDPDSVFYAFSAVGSENFVEDAGGRICHTSTNKEVTMSHELLEHHPNPIMPVNADMISGSSAPQLIAIVGSACRFAGNANSPSKLWELLCNPRDVRSEIPDSRFKAEGFYHANPSQHGHMNVLNSYLLNNDPYVFDAEFFGIKSAEAQAMDPQQRLLLEIVYEAIESAGLSIESLRSSDTGVYAGLMCGDYEAMLLRDLDEVPTYFATGTSRAVLSNRISHFFDWRGASITIDTACSSSLVAVHQAVQSLRAGDSQIVVACGSNLILGPEMYVIESKLKMLSPDGLSRMWDADANGYARGDGVAAIVLKTLSQALRDGDRIEAVIRETGVNQDGATPGLTMPSASAQRALIHKVYKKAGLDPGNPAHWPQYIEAHGTGTPAGDPVEAEALSTAFLGPGSAAKSGTIYTGSIKTVLGHTEGTAGVAALLKGVRAMKNSTVPPNLLFNRLNPAIAPFYGNIQIPTQAHPWPTVCDGQPKRVSVNNFGFGGTNAHAILESYTESSINVTNPASVCLTPFVFSAGSAESLRSNLSAYAAYIDVHPDTNVSDLAYTLRERRSVLPYRVTFSATSLSDLGSKIQTRLTNESSDSLGVRIWAAMSKKKSPPRIIGVFTGQGVQYARMGSELIRSSPFARRIIGKLDDELQKLPKEDHPNWSIMSELLAEPSKSRIGEAAISQPLCTAIQIMLVDILRAADVRFHDVVGHSSGEIAAAYAAGFLRARDAIVIAYYRGLHCTRASSPKGQGVKGAMLAAGTSPEDAKELCEDEEFAGRISVAAINSSSSVTISGDEDAVAEVEVILEDEKKFNRRLRVDVAYHSKHMTPCYDPYVASLRRAGVNALPGDGQCSWFSSVFNGRPVKSGDKLSDAYWAENMTKPVLFSQAMQAAASATVVRGDDQPVVALEIGPHPALAGPALQNIDETLQKKIPYHGTLQRDDNATCALSDCLGFLWMHLGNAAVNLGNCDAVLSGYDQQEQRQFVVLGDLPTYQWKHETSYWAESRRSRRIRLRDQAYHQLLGHASPDSAPHLLRWKNVLKPSEISWLEGHQVQGQIVLPAAAYVSTAVEAARSFAEGRKIRLIELSDFNIHNAITFDEEDASVEIQIELSQVSKMPTHTVAMFTYSAAMGDGCADLALAADGKLRVTLSEDEEDDTPACQPVPVLPERRTQPPHMIPVDAARLYGFMAGLEYNFSGAFRSLTKLERKLGRATCIANKATTSASASDSDHLLIHPVDLDAAFQSVMLAYSYPGDDRLRLLHLPSSIDKVRVDPAALASKAHVNSDITILDSMCPNSGDSETTDRDGDGSGGFSGCVSVYTSGLSRAVVQVDQVRFKPVGASDASNDRDVFHKMHWVLSQPDGTTAAADVPVTDHDRDLVFVLSRIAAFYLRQFDEMVSPDDPARSESPLCYYLNYARHMTGLLKRNEHKWAYKVWLNDTEQDVLDYINAKGVMDNSDVRIMLLVGLTMPHVFKGETTMLENFRTSGLLDEYYSNGFGTKQSTMWVGSIVKQLTDRNPHLNIVEVGAGTGGATKRILDTIGQDFNTYTFTDISSSFFENGAETFSNWESRMVFKVFNAENDPVQQGFKPGSYDVVVAFMVVHACARLGEAIANLRKLLRPGGMLILGEGAGDGAMQAGAGFIFGPLPGWWRGVEEGRTLSPLVDTAEWDVILRDNGFSGVDTMSPPRLFDAFGITLFVSTAIDERIQFARDPLALTGGIVHDRVTILGGQTPEIAALADGIHRLLTPITNDVVSITSLEELDDNTLDANAVVISLVDLENPVFKDITPERWSNFRKLFETGKDILWLTSGRLQDEPYCNMTVGFGRSAMHEDDTLRVQYVDFPYAGKISPQKAVEYLLRFISKQLDDSDVLFVKEPEMIIDGEGRELVPRLFPIPDANDRLNSYSRSIFRQIDAQNSVFERESFPTTFPGTSNDKMAASVGQTILLSVTHAVASALRSRAGYHFLILGVDQTGDRHLALVSSLRSVLKVPVESTMPFDIPDGTENIQLLRVAAELTAMTIIDPLLAGQQLVAHNAPDVVAQALVSQAFSKGAALTLTTDLETLSTTSGVCRVTLPSYLERSKMVQLLPTDIACFAAYSTLDNPSETEQTILSVIPPYCRREDTATLFSPCGLGIGSAGPLLGQMLRRAVLCSGDADNKSSRSSSPVTSVNIEALANGSQPLDPLAIINWAPSSTSLRARVSRFELKQLFKSDKTYWFVGLSGALGISLFDWMIERGVRHLVITSRNPKIDQRWVDDHWRCGVNIHIISCDVTDEKAIRAVHQKIVSTLPPIVGLLNGAMVLRDVSVRNMQFDQVTDVIRPKVLGSIHLDRIFYDINLDFFVLLSSINCVIGNIGQANYAAANMGMIGIAGNRRKRGLRASVVNIGAIIGIGYITQSERQLDVTVAKTAMMHLSEQDFHQIFAECMEVGYLDNPNGPEISTGLLPITPDMANIPPWYRDPKFTRFLVQQSSNNGGEQERATSTSVQDLLLECCSRKNLLQVVKEAYGVQLRKMLQISIDDDELMMMQGVDLGFDSLLSVDVRSWFLKNFQVSIPVLKIMANDVRMSTLVDLVVEGIPPELVPLLQQDGGQIPNPNSVGSSSGGEDWNSVLPTSTASNVTSSEETTPTESTIEIDHKVTSSMLVDWTAETTPPDPDISVPDLDSAPAPKADPEVVLLTGCSGLLGHHLLNALIAQPLIRKIICIAVRRLPERLETKRLPPSGGRVIYHEGDLSQSDFGLREKEWADIFSEVDAVIHNGSDTSHLKFYSALRQANVESTRKLVGACLRRSVPFHYVSSAGVALFAGLEAFPPASCTGEGKKPPADGAHGYMCGKWTCERMLERLVERYPQQRVVVQRPSTIIREGDDAETDDAGLDWVNSLLYYSHKTRSVPRVDYNAGAFDLVYVETCCNDIVRELLRNAAQDPPKTDKGITFVNNVGDIVIPMTNMSEIGLKTAGRKYSVLPMPQWTKNVLAAGMHPAVAALIETFDEPGVDMYPRLLRE</sequence>
<feature type="domain" description="Ketosynthase family 3 (KS3)" evidence="13">
    <location>
        <begin position="635"/>
        <end position="1069"/>
    </location>
</feature>
<feature type="region of interest" description="Disordered" evidence="9">
    <location>
        <begin position="3147"/>
        <end position="3193"/>
    </location>
</feature>
<dbReference type="InterPro" id="IPR016169">
    <property type="entry name" value="FAD-bd_PCMH_sub2"/>
</dbReference>
<dbReference type="Gene3D" id="3.40.366.10">
    <property type="entry name" value="Malonyl-Coenzyme A Acyl Carrier Protein, domain 2"/>
    <property type="match status" value="1"/>
</dbReference>
<dbReference type="PANTHER" id="PTHR43775">
    <property type="entry name" value="FATTY ACID SYNTHASE"/>
    <property type="match status" value="1"/>
</dbReference>
<dbReference type="InterPro" id="IPR016166">
    <property type="entry name" value="FAD-bd_PCMH"/>
</dbReference>
<feature type="region of interest" description="Disordered" evidence="9">
    <location>
        <begin position="1713"/>
        <end position="1735"/>
    </location>
</feature>
<dbReference type="SUPFAM" id="SSF53335">
    <property type="entry name" value="S-adenosyl-L-methionine-dependent methyltransferases"/>
    <property type="match status" value="1"/>
</dbReference>
<feature type="signal peptide" evidence="10">
    <location>
        <begin position="1"/>
        <end position="26"/>
    </location>
</feature>
<evidence type="ECO:0000259" key="12">
    <source>
        <dbReference type="PROSITE" id="PS51387"/>
    </source>
</evidence>
<dbReference type="InterPro" id="IPR016036">
    <property type="entry name" value="Malonyl_transacylase_ACP-bd"/>
</dbReference>
<comment type="caution">
    <text evidence="15">The sequence shown here is derived from an EMBL/GenBank/DDBJ whole genome shotgun (WGS) entry which is preliminary data.</text>
</comment>
<dbReference type="Gene3D" id="3.40.462.20">
    <property type="match status" value="1"/>
</dbReference>
<keyword evidence="16" id="KW-1185">Reference proteome</keyword>
<dbReference type="SUPFAM" id="SSF55048">
    <property type="entry name" value="Probable ACP-binding domain of malonyl-CoA ACP transacylase"/>
    <property type="match status" value="1"/>
</dbReference>
<feature type="compositionally biased region" description="Polar residues" evidence="9">
    <location>
        <begin position="3170"/>
        <end position="3179"/>
    </location>
</feature>
<dbReference type="InterPro" id="IPR057326">
    <property type="entry name" value="KR_dom"/>
</dbReference>
<dbReference type="CDD" id="cd00833">
    <property type="entry name" value="PKS"/>
    <property type="match status" value="1"/>
</dbReference>
<dbReference type="InterPro" id="IPR036318">
    <property type="entry name" value="FAD-bd_PCMH-like_sf"/>
</dbReference>
<feature type="region of interest" description="N-terminal hotdog fold" evidence="8">
    <location>
        <begin position="1582"/>
        <end position="1715"/>
    </location>
</feature>
<dbReference type="InterPro" id="IPR049552">
    <property type="entry name" value="PKS_DH_N"/>
</dbReference>
<dbReference type="Gene3D" id="3.30.70.3290">
    <property type="match status" value="1"/>
</dbReference>
<dbReference type="PANTHER" id="PTHR43775:SF20">
    <property type="entry name" value="HYBRID PKS-NRPS SYNTHETASE APDA"/>
    <property type="match status" value="1"/>
</dbReference>
<dbReference type="InterPro" id="IPR014043">
    <property type="entry name" value="Acyl_transferase_dom"/>
</dbReference>
<dbReference type="InterPro" id="IPR032821">
    <property type="entry name" value="PKS_assoc"/>
</dbReference>
<feature type="domain" description="FAD-binding PCMH-type" evidence="12">
    <location>
        <begin position="134"/>
        <end position="313"/>
    </location>
</feature>
<evidence type="ECO:0000256" key="1">
    <source>
        <dbReference type="ARBA" id="ARBA00005466"/>
    </source>
</evidence>
<dbReference type="Proteomes" id="UP000434172">
    <property type="component" value="Unassembled WGS sequence"/>
</dbReference>
<keyword evidence="7" id="KW-0511">Multifunctional enzyme</keyword>
<dbReference type="SUPFAM" id="SSF51735">
    <property type="entry name" value="NAD(P)-binding Rossmann-fold domains"/>
    <property type="match status" value="2"/>
</dbReference>
<dbReference type="Gene3D" id="3.40.47.10">
    <property type="match status" value="1"/>
</dbReference>
<dbReference type="InterPro" id="IPR013217">
    <property type="entry name" value="Methyltransf_12"/>
</dbReference>
<evidence type="ECO:0000256" key="5">
    <source>
        <dbReference type="ARBA" id="ARBA00022679"/>
    </source>
</evidence>
<feature type="domain" description="PKS/mFAS DH" evidence="14">
    <location>
        <begin position="1582"/>
        <end position="1907"/>
    </location>
</feature>
<keyword evidence="5" id="KW-0808">Transferase</keyword>
<dbReference type="Pfam" id="PF08031">
    <property type="entry name" value="BBE"/>
    <property type="match status" value="1"/>
</dbReference>
<reference evidence="15 16" key="1">
    <citation type="submission" date="2019-12" db="EMBL/GenBank/DDBJ databases">
        <title>A genome sequence resource for the geographically widespread anthracnose pathogen Colletotrichum asianum.</title>
        <authorList>
            <person name="Meng Y."/>
        </authorList>
    </citation>
    <scope>NUCLEOTIDE SEQUENCE [LARGE SCALE GENOMIC DNA]</scope>
    <source>
        <strain evidence="15 16">ICMP 18580</strain>
    </source>
</reference>
<keyword evidence="6" id="KW-0560">Oxidoreductase</keyword>
<evidence type="ECO:0000313" key="16">
    <source>
        <dbReference type="Proteomes" id="UP000434172"/>
    </source>
</evidence>
<keyword evidence="3" id="KW-0597">Phosphoprotein</keyword>
<dbReference type="PROSITE" id="PS52004">
    <property type="entry name" value="KS3_2"/>
    <property type="match status" value="1"/>
</dbReference>
<dbReference type="Pfam" id="PF21089">
    <property type="entry name" value="PKS_DH_N"/>
    <property type="match status" value="1"/>
</dbReference>
<dbReference type="InterPro" id="IPR013120">
    <property type="entry name" value="FAR_NAD-bd"/>
</dbReference>
<dbReference type="InterPro" id="IPR014030">
    <property type="entry name" value="Ketoacyl_synth_N"/>
</dbReference>
<dbReference type="InterPro" id="IPR049551">
    <property type="entry name" value="PKS_DH_C"/>
</dbReference>
<dbReference type="InterPro" id="IPR029063">
    <property type="entry name" value="SAM-dependent_MTases_sf"/>
</dbReference>
<feature type="region of interest" description="C-terminal hotdog fold" evidence="8">
    <location>
        <begin position="1739"/>
        <end position="1907"/>
    </location>
</feature>
<dbReference type="GO" id="GO:0032259">
    <property type="term" value="P:methylation"/>
    <property type="evidence" value="ECO:0007669"/>
    <property type="project" value="UniProtKB-KW"/>
</dbReference>
<dbReference type="Pfam" id="PF08242">
    <property type="entry name" value="Methyltransf_12"/>
    <property type="match status" value="1"/>
</dbReference>
<dbReference type="InterPro" id="IPR013968">
    <property type="entry name" value="PKS_KR"/>
</dbReference>
<evidence type="ECO:0000256" key="10">
    <source>
        <dbReference type="SAM" id="SignalP"/>
    </source>
</evidence>
<dbReference type="PROSITE" id="PS50075">
    <property type="entry name" value="CARRIER"/>
    <property type="match status" value="1"/>
</dbReference>
<dbReference type="OrthoDB" id="329835at2759"/>
<feature type="chain" id="PRO_5034808963" description="Polyketide synthase" evidence="10">
    <location>
        <begin position="27"/>
        <end position="3561"/>
    </location>
</feature>
<protein>
    <recommendedName>
        <fullName evidence="17">Polyketide synthase</fullName>
    </recommendedName>
</protein>
<evidence type="ECO:0000313" key="15">
    <source>
        <dbReference type="EMBL" id="KAF0329256.1"/>
    </source>
</evidence>
<keyword evidence="4" id="KW-0489">Methyltransferase</keyword>
<dbReference type="Gene3D" id="3.40.50.720">
    <property type="entry name" value="NAD(P)-binding Rossmann-like Domain"/>
    <property type="match status" value="2"/>
</dbReference>
<dbReference type="EMBL" id="WOWK01000013">
    <property type="protein sequence ID" value="KAF0329256.1"/>
    <property type="molecule type" value="Genomic_DNA"/>
</dbReference>